<feature type="region of interest" description="Disordered" evidence="1">
    <location>
        <begin position="1"/>
        <end position="42"/>
    </location>
</feature>
<protein>
    <submittedName>
        <fullName evidence="2">Uncharacterized protein</fullName>
    </submittedName>
</protein>
<evidence type="ECO:0000256" key="1">
    <source>
        <dbReference type="SAM" id="MobiDB-lite"/>
    </source>
</evidence>
<dbReference type="RefSeq" id="XP_040764844.1">
    <property type="nucleotide sequence ID" value="XM_040901293.1"/>
</dbReference>
<feature type="compositionally biased region" description="Polar residues" evidence="1">
    <location>
        <begin position="24"/>
        <end position="41"/>
    </location>
</feature>
<keyword evidence="3" id="KW-1185">Reference proteome</keyword>
<sequence length="68" mass="7686">MIQQSYTSRASLKEEKKMEFGSSPKRQNTTMPKNASSSSGAFTHRLKLDIYKQVQGPSERSFESLAKD</sequence>
<evidence type="ECO:0000313" key="3">
    <source>
        <dbReference type="Proteomes" id="UP000076871"/>
    </source>
</evidence>
<organism evidence="2 3">
    <name type="scientific">Laetiporus sulphureus 93-53</name>
    <dbReference type="NCBI Taxonomy" id="1314785"/>
    <lineage>
        <taxon>Eukaryota</taxon>
        <taxon>Fungi</taxon>
        <taxon>Dikarya</taxon>
        <taxon>Basidiomycota</taxon>
        <taxon>Agaricomycotina</taxon>
        <taxon>Agaricomycetes</taxon>
        <taxon>Polyporales</taxon>
        <taxon>Laetiporus</taxon>
    </lineage>
</organism>
<evidence type="ECO:0000313" key="2">
    <source>
        <dbReference type="EMBL" id="KZT07104.1"/>
    </source>
</evidence>
<dbReference type="InParanoid" id="A0A165EI87"/>
<dbReference type="EMBL" id="KV427621">
    <property type="protein sequence ID" value="KZT07104.1"/>
    <property type="molecule type" value="Genomic_DNA"/>
</dbReference>
<accession>A0A165EI87</accession>
<dbReference type="GeneID" id="63818325"/>
<reference evidence="2 3" key="1">
    <citation type="journal article" date="2016" name="Mol. Biol. Evol.">
        <title>Comparative Genomics of Early-Diverging Mushroom-Forming Fungi Provides Insights into the Origins of Lignocellulose Decay Capabilities.</title>
        <authorList>
            <person name="Nagy L.G."/>
            <person name="Riley R."/>
            <person name="Tritt A."/>
            <person name="Adam C."/>
            <person name="Daum C."/>
            <person name="Floudas D."/>
            <person name="Sun H."/>
            <person name="Yadav J.S."/>
            <person name="Pangilinan J."/>
            <person name="Larsson K.H."/>
            <person name="Matsuura K."/>
            <person name="Barry K."/>
            <person name="Labutti K."/>
            <person name="Kuo R."/>
            <person name="Ohm R.A."/>
            <person name="Bhattacharya S.S."/>
            <person name="Shirouzu T."/>
            <person name="Yoshinaga Y."/>
            <person name="Martin F.M."/>
            <person name="Grigoriev I.V."/>
            <person name="Hibbett D.S."/>
        </authorList>
    </citation>
    <scope>NUCLEOTIDE SEQUENCE [LARGE SCALE GENOMIC DNA]</scope>
    <source>
        <strain evidence="2 3">93-53</strain>
    </source>
</reference>
<proteinExistence type="predicted"/>
<dbReference type="Proteomes" id="UP000076871">
    <property type="component" value="Unassembled WGS sequence"/>
</dbReference>
<dbReference type="AlphaFoldDB" id="A0A165EI87"/>
<gene>
    <name evidence="2" type="ORF">LAESUDRAFT_132807</name>
</gene>
<name>A0A165EI87_9APHY</name>
<feature type="compositionally biased region" description="Polar residues" evidence="1">
    <location>
        <begin position="1"/>
        <end position="10"/>
    </location>
</feature>